<evidence type="ECO:0000256" key="2">
    <source>
        <dbReference type="SAM" id="Phobius"/>
    </source>
</evidence>
<keyword evidence="7" id="KW-1185">Reference proteome</keyword>
<sequence length="598" mass="67368">MRLRVHVALLALISLCWAHGDMEMEMSGGDNGMASMMGSNETLVPVPHEPKHLHGLPILQRPDLTAAERLYWTEYNTTTFFNTELGNRAALKYHAGSLLVSAVFVYPVCLALNSIGSSWFLPLLFVNLVLTLSSLLALSVFSTSFPYDWYPKNAYRATSWILLVLVVVHFAAAVICQASKWFIGGDAEIEQNFFIPLEYYNEEGSSTPQTNNEESRLENDHTESTQRADAGNKDSIDLESRSFSGTFKSMSSVKRDSLLNKVFSNGLIQCFASKFGTFASLVFSVLNYPLLMYLFIDVTMGIAVGNLLGKGARIFNLLAHWIKGGVFICLGLVSLARYCGFGRHNGWAWNKVIITKKQFARKNPTWIRRMLTPKGMITMEGIESFLIFFYGSTNIFLEHLAAPGGPWSAKDLQHVSIAFMYIGSGLCGLLSEIKLNDWKFNHALQHSDEVAEEDVYAGSPGYSPNPFPTFTIFWTGILMSQHAQASETSTTIHVQWGYLLSYGSFFRLLTFVLLFLVPNKNYEPSKPFTELITSFCLLCGGLIFMESTDQVIEAMEYRGFTPMFSFNISVGFITLVMAWEMSLFLWKNWLQRRQHRIN</sequence>
<reference evidence="6 7" key="1">
    <citation type="submission" date="2020-06" db="EMBL/GenBank/DDBJ databases">
        <title>The yeast mating-type switching endonuclease HO is a domesticated member of an unorthodox homing genetic element family.</title>
        <authorList>
            <person name="Coughlan A.Y."/>
            <person name="Lombardi L."/>
            <person name="Braun-Galleani S."/>
            <person name="Martos A.R."/>
            <person name="Galeote V."/>
            <person name="Bigey F."/>
            <person name="Dequin S."/>
            <person name="Byrne K.P."/>
            <person name="Wolfe K.H."/>
        </authorList>
    </citation>
    <scope>NUCLEOTIDE SEQUENCE [LARGE SCALE GENOMIC DNA]</scope>
    <source>
        <strain evidence="6 7">CBS764</strain>
    </source>
</reference>
<organism evidence="6 7">
    <name type="scientific">Torulaspora globosa</name>
    <dbReference type="NCBI Taxonomy" id="48254"/>
    <lineage>
        <taxon>Eukaryota</taxon>
        <taxon>Fungi</taxon>
        <taxon>Dikarya</taxon>
        <taxon>Ascomycota</taxon>
        <taxon>Saccharomycotina</taxon>
        <taxon>Saccharomycetes</taxon>
        <taxon>Saccharomycetales</taxon>
        <taxon>Saccharomycetaceae</taxon>
        <taxon>Torulaspora</taxon>
    </lineage>
</organism>
<evidence type="ECO:0000256" key="1">
    <source>
        <dbReference type="SAM" id="MobiDB-lite"/>
    </source>
</evidence>
<dbReference type="InterPro" id="IPR018827">
    <property type="entry name" value="YTP1_C"/>
</dbReference>
<feature type="transmembrane region" description="Helical" evidence="2">
    <location>
        <begin position="321"/>
        <end position="338"/>
    </location>
</feature>
<feature type="transmembrane region" description="Helical" evidence="2">
    <location>
        <begin position="157"/>
        <end position="176"/>
    </location>
</feature>
<feature type="domain" description="Protein YTP1-like C-terminal" evidence="5">
    <location>
        <begin position="294"/>
        <end position="587"/>
    </location>
</feature>
<keyword evidence="3" id="KW-0732">Signal</keyword>
<dbReference type="KEGG" id="tgb:HG536_0A09010"/>
<dbReference type="RefSeq" id="XP_037137759.1">
    <property type="nucleotide sequence ID" value="XM_037281864.1"/>
</dbReference>
<evidence type="ECO:0000256" key="3">
    <source>
        <dbReference type="SAM" id="SignalP"/>
    </source>
</evidence>
<evidence type="ECO:0000313" key="7">
    <source>
        <dbReference type="Proteomes" id="UP000515788"/>
    </source>
</evidence>
<dbReference type="Pfam" id="PF10355">
    <property type="entry name" value="Ytp1"/>
    <property type="match status" value="1"/>
</dbReference>
<dbReference type="PANTHER" id="PTHR31685:SF3">
    <property type="entry name" value="INTEGRAL MEMBRANE PROTEIN (AFU_ORTHOLOGUE AFUA_6G12730)"/>
    <property type="match status" value="1"/>
</dbReference>
<dbReference type="AlphaFoldDB" id="A0A7G3ZC48"/>
<dbReference type="Proteomes" id="UP000515788">
    <property type="component" value="Chromosome 1"/>
</dbReference>
<evidence type="ECO:0000259" key="5">
    <source>
        <dbReference type="Pfam" id="PF10355"/>
    </source>
</evidence>
<proteinExistence type="predicted"/>
<feature type="compositionally biased region" description="Basic and acidic residues" evidence="1">
    <location>
        <begin position="213"/>
        <end position="232"/>
    </location>
</feature>
<feature type="chain" id="PRO_5028853169" description="Protein YTP1-like C-terminal domain-containing protein" evidence="3">
    <location>
        <begin position="19"/>
        <end position="598"/>
    </location>
</feature>
<evidence type="ECO:0000259" key="4">
    <source>
        <dbReference type="Pfam" id="PF10348"/>
    </source>
</evidence>
<feature type="transmembrane region" description="Helical" evidence="2">
    <location>
        <begin position="565"/>
        <end position="586"/>
    </location>
</feature>
<feature type="domain" description="DUF2427" evidence="4">
    <location>
        <begin position="74"/>
        <end position="177"/>
    </location>
</feature>
<dbReference type="EMBL" id="CP059246">
    <property type="protein sequence ID" value="QLL31084.1"/>
    <property type="molecule type" value="Genomic_DNA"/>
</dbReference>
<dbReference type="GeneID" id="59324181"/>
<dbReference type="OrthoDB" id="4005299at2759"/>
<feature type="transmembrane region" description="Helical" evidence="2">
    <location>
        <begin position="290"/>
        <end position="309"/>
    </location>
</feature>
<dbReference type="InterPro" id="IPR018825">
    <property type="entry name" value="DUF2427"/>
</dbReference>
<gene>
    <name evidence="6" type="ORF">HG536_0A09010</name>
</gene>
<dbReference type="Pfam" id="PF10348">
    <property type="entry name" value="DUF2427"/>
    <property type="match status" value="1"/>
</dbReference>
<evidence type="ECO:0000313" key="6">
    <source>
        <dbReference type="EMBL" id="QLL31084.1"/>
    </source>
</evidence>
<feature type="transmembrane region" description="Helical" evidence="2">
    <location>
        <begin position="93"/>
        <end position="112"/>
    </location>
</feature>
<protein>
    <recommendedName>
        <fullName evidence="8">Protein YTP1-like C-terminal domain-containing protein</fullName>
    </recommendedName>
</protein>
<feature type="signal peptide" evidence="3">
    <location>
        <begin position="1"/>
        <end position="18"/>
    </location>
</feature>
<feature type="region of interest" description="Disordered" evidence="1">
    <location>
        <begin position="204"/>
        <end position="232"/>
    </location>
</feature>
<accession>A0A7G3ZC48</accession>
<evidence type="ECO:0008006" key="8">
    <source>
        <dbReference type="Google" id="ProtNLM"/>
    </source>
</evidence>
<keyword evidence="2" id="KW-1133">Transmembrane helix</keyword>
<dbReference type="PANTHER" id="PTHR31685">
    <property type="entry name" value="INTEGRAL MEMBRANE PROTEIN (AFU_ORTHOLOGUE AFUA_6G12730)-RELATED"/>
    <property type="match status" value="1"/>
</dbReference>
<name>A0A7G3ZC48_9SACH</name>
<feature type="transmembrane region" description="Helical" evidence="2">
    <location>
        <begin position="119"/>
        <end position="145"/>
    </location>
</feature>
<keyword evidence="2" id="KW-0472">Membrane</keyword>
<feature type="transmembrane region" description="Helical" evidence="2">
    <location>
        <begin position="496"/>
        <end position="516"/>
    </location>
</feature>
<keyword evidence="2" id="KW-0812">Transmembrane</keyword>